<feature type="compositionally biased region" description="Basic and acidic residues" evidence="1">
    <location>
        <begin position="561"/>
        <end position="572"/>
    </location>
</feature>
<feature type="compositionally biased region" description="Acidic residues" evidence="1">
    <location>
        <begin position="630"/>
        <end position="639"/>
    </location>
</feature>
<organism evidence="2 3">
    <name type="scientific">Schizopora paradoxa</name>
    <dbReference type="NCBI Taxonomy" id="27342"/>
    <lineage>
        <taxon>Eukaryota</taxon>
        <taxon>Fungi</taxon>
        <taxon>Dikarya</taxon>
        <taxon>Basidiomycota</taxon>
        <taxon>Agaricomycotina</taxon>
        <taxon>Agaricomycetes</taxon>
        <taxon>Hymenochaetales</taxon>
        <taxon>Schizoporaceae</taxon>
        <taxon>Schizopora</taxon>
    </lineage>
</organism>
<feature type="compositionally biased region" description="Polar residues" evidence="1">
    <location>
        <begin position="731"/>
        <end position="767"/>
    </location>
</feature>
<dbReference type="AlphaFoldDB" id="A0A0H2REZ6"/>
<dbReference type="InterPro" id="IPR018822">
    <property type="entry name" value="UPF0646"/>
</dbReference>
<feature type="region of interest" description="Disordered" evidence="1">
    <location>
        <begin position="791"/>
        <end position="820"/>
    </location>
</feature>
<feature type="compositionally biased region" description="Polar residues" evidence="1">
    <location>
        <begin position="186"/>
        <end position="200"/>
    </location>
</feature>
<feature type="compositionally biased region" description="Polar residues" evidence="1">
    <location>
        <begin position="257"/>
        <end position="277"/>
    </location>
</feature>
<dbReference type="InParanoid" id="A0A0H2REZ6"/>
<evidence type="ECO:0000313" key="2">
    <source>
        <dbReference type="EMBL" id="KLO10405.1"/>
    </source>
</evidence>
<feature type="region of interest" description="Disordered" evidence="1">
    <location>
        <begin position="244"/>
        <end position="291"/>
    </location>
</feature>
<feature type="region of interest" description="Disordered" evidence="1">
    <location>
        <begin position="93"/>
        <end position="119"/>
    </location>
</feature>
<dbReference type="EMBL" id="KQ086027">
    <property type="protein sequence ID" value="KLO10405.1"/>
    <property type="molecule type" value="Genomic_DNA"/>
</dbReference>
<keyword evidence="3" id="KW-1185">Reference proteome</keyword>
<protein>
    <submittedName>
        <fullName evidence="2">Uncharacterized protein</fullName>
    </submittedName>
</protein>
<dbReference type="STRING" id="27342.A0A0H2REZ6"/>
<feature type="compositionally biased region" description="Acidic residues" evidence="1">
    <location>
        <begin position="704"/>
        <end position="729"/>
    </location>
</feature>
<evidence type="ECO:0000313" key="3">
    <source>
        <dbReference type="Proteomes" id="UP000053477"/>
    </source>
</evidence>
<dbReference type="OrthoDB" id="2507795at2759"/>
<feature type="compositionally biased region" description="Acidic residues" evidence="1">
    <location>
        <begin position="588"/>
        <end position="600"/>
    </location>
</feature>
<feature type="region of interest" description="Disordered" evidence="1">
    <location>
        <begin position="494"/>
        <end position="514"/>
    </location>
</feature>
<feature type="region of interest" description="Disordered" evidence="1">
    <location>
        <begin position="133"/>
        <end position="206"/>
    </location>
</feature>
<feature type="compositionally biased region" description="Low complexity" evidence="1">
    <location>
        <begin position="643"/>
        <end position="654"/>
    </location>
</feature>
<feature type="region of interest" description="Disordered" evidence="1">
    <location>
        <begin position="526"/>
        <end position="779"/>
    </location>
</feature>
<evidence type="ECO:0000256" key="1">
    <source>
        <dbReference type="SAM" id="MobiDB-lite"/>
    </source>
</evidence>
<reference evidence="2 3" key="1">
    <citation type="submission" date="2015-04" db="EMBL/GenBank/DDBJ databases">
        <title>Complete genome sequence of Schizopora paradoxa KUC8140, a cosmopolitan wood degrader in East Asia.</title>
        <authorList>
            <consortium name="DOE Joint Genome Institute"/>
            <person name="Min B."/>
            <person name="Park H."/>
            <person name="Jang Y."/>
            <person name="Kim J.-J."/>
            <person name="Kim K.H."/>
            <person name="Pangilinan J."/>
            <person name="Lipzen A."/>
            <person name="Riley R."/>
            <person name="Grigoriev I.V."/>
            <person name="Spatafora J.W."/>
            <person name="Choi I.-G."/>
        </authorList>
    </citation>
    <scope>NUCLEOTIDE SEQUENCE [LARGE SCALE GENOMIC DNA]</scope>
    <source>
        <strain evidence="2 3">KUC8140</strain>
    </source>
</reference>
<feature type="region of interest" description="Disordered" evidence="1">
    <location>
        <begin position="436"/>
        <end position="478"/>
    </location>
</feature>
<proteinExistence type="predicted"/>
<feature type="compositionally biased region" description="Acidic residues" evidence="1">
    <location>
        <begin position="768"/>
        <end position="777"/>
    </location>
</feature>
<feature type="compositionally biased region" description="Polar residues" evidence="1">
    <location>
        <begin position="147"/>
        <end position="178"/>
    </location>
</feature>
<dbReference type="Pfam" id="PF10336">
    <property type="entry name" value="DUF2420"/>
    <property type="match status" value="1"/>
</dbReference>
<sequence length="820" mass="88688">MSTIVMLDTLDTPMLDFTDDTDVAMGGSSNENWHTGMHIDEDGHHDHTTSQTVLEVDMATYEETTEYEMLDESVHHEPVDAEVVDVSFHESPQPSVMVSAPSTNDAHSAATHAQSSWTESIEDIRPQELNTMAVSESAAETHPSLPERTTITDPTPFSESVSSTTPFPPQAIQQSSHDLGSAPTRIASQQPSESHNNTPATEEPPVTEHIENVSSAVPQSDEAHRDKVAAVDASNETLDALKEPQSEVPAHAPTLVHDSSGTDHSATNGESVSNVPETESYVDPPPPIHLSLRIGTVEGDQPDFVIFNPPESSSSTADEPLVLLQHLPSLYYEPISAVFEAFRSEEYFSHLQELSEAEMAINAYDLQLVISEDNVYAREVSLHDLFAMHHGVGLPGHLRLSLQSVVPRFITRYNQLRDQITSLTFADAQLVGESTSHASSFSKIDKDSGLPQDDPKGESAVEQTSHASQSKDETTLSGTLTNEAVDAAKTAAVDGHDDAHGADKENEADDDNAPVAELLGPSAEELAHSANETSEQIEAAQKADDVQTDSLQDLEEGLDADNIHDASEVREGVDDEQDTEYFDAVAPEADDEEGYVDENANDGVEGTGVTNDEDPTSVTLHDEASLADGDVVEENTFDEEIVHAQSLSASSSHATNEDDVDANADADADADADAEYDHELYEEEQTDHSRHEDTDALAQGNYHEEDDIGDEEFGEEDVDNDVESSEDGTLDGSSPTDDGTELTPNTSLPGDQSTSSVTVKLSDSTNPDVEELTEYDEQELHVKDFAFAHKNGSKRSLDDAELEEEVSPLDSPGSKRSRVL</sequence>
<feature type="compositionally biased region" description="Basic and acidic residues" evidence="1">
    <location>
        <begin position="494"/>
        <end position="505"/>
    </location>
</feature>
<dbReference type="Proteomes" id="UP000053477">
    <property type="component" value="Unassembled WGS sequence"/>
</dbReference>
<feature type="compositionally biased region" description="Acidic residues" evidence="1">
    <location>
        <begin position="657"/>
        <end position="685"/>
    </location>
</feature>
<name>A0A0H2REZ6_9AGAM</name>
<gene>
    <name evidence="2" type="ORF">SCHPADRAFT_906912</name>
</gene>
<accession>A0A0H2REZ6</accession>
<feature type="compositionally biased region" description="Basic and acidic residues" evidence="1">
    <location>
        <begin position="443"/>
        <end position="459"/>
    </location>
</feature>